<dbReference type="InterPro" id="IPR032466">
    <property type="entry name" value="Metal_Hydrolase"/>
</dbReference>
<gene>
    <name evidence="6" type="ORF">H9931_08765</name>
</gene>
<name>A0A9D2PTE9_9FIRM</name>
<evidence type="ECO:0000256" key="2">
    <source>
        <dbReference type="ARBA" id="ARBA00013064"/>
    </source>
</evidence>
<dbReference type="SUPFAM" id="SSF51556">
    <property type="entry name" value="Metallo-dependent hydrolases"/>
    <property type="match status" value="1"/>
</dbReference>
<dbReference type="PIRSF" id="PIRSF016557">
    <property type="entry name" value="Caps_synth_CpsB"/>
    <property type="match status" value="1"/>
</dbReference>
<proteinExistence type="inferred from homology"/>
<sequence length="240" mass="27381">MEGWIDIHAHILPQVDDGAADWEDSAGLLEAAARQGFGHIIATPHFNRKSGLDLILEKYEKLELLEKERNPEPVGISLGQEILYFEDITEYLDQGKALTLAGSRYVLVEFMPEDSAAVILRGTRRLLERGYLPVIAHGERYHSLFEKGRLKELIRSGGYIQINYSSLAGNMLSPVTRWCRRQLLEGNVHFLATDMHRMNYRPPRTEEVQHWIEKKGGKGLLHQLMVSNPSCILQDRLLEP</sequence>
<comment type="caution">
    <text evidence="6">The sequence shown here is derived from an EMBL/GenBank/DDBJ whole genome shotgun (WGS) entry which is preliminary data.</text>
</comment>
<dbReference type="Proteomes" id="UP000823863">
    <property type="component" value="Unassembled WGS sequence"/>
</dbReference>
<dbReference type="EC" id="3.1.3.48" evidence="2"/>
<dbReference type="Gene3D" id="3.20.20.140">
    <property type="entry name" value="Metal-dependent hydrolases"/>
    <property type="match status" value="1"/>
</dbReference>
<reference evidence="6" key="2">
    <citation type="submission" date="2021-04" db="EMBL/GenBank/DDBJ databases">
        <authorList>
            <person name="Gilroy R."/>
        </authorList>
    </citation>
    <scope>NUCLEOTIDE SEQUENCE</scope>
    <source>
        <strain evidence="6">CHK198-12963</strain>
    </source>
</reference>
<comment type="similarity">
    <text evidence="1">Belongs to the metallo-dependent hydrolases superfamily. CpsB/CapC family.</text>
</comment>
<dbReference type="PANTHER" id="PTHR39181">
    <property type="entry name" value="TYROSINE-PROTEIN PHOSPHATASE YWQE"/>
    <property type="match status" value="1"/>
</dbReference>
<keyword evidence="3" id="KW-0378">Hydrolase</keyword>
<evidence type="ECO:0000256" key="5">
    <source>
        <dbReference type="ARBA" id="ARBA00051722"/>
    </source>
</evidence>
<evidence type="ECO:0000256" key="4">
    <source>
        <dbReference type="ARBA" id="ARBA00022912"/>
    </source>
</evidence>
<dbReference type="InterPro" id="IPR016667">
    <property type="entry name" value="Caps_polysacc_synth_CpsB/CapC"/>
</dbReference>
<dbReference type="Pfam" id="PF19567">
    <property type="entry name" value="CpsB_CapC"/>
    <property type="match status" value="1"/>
</dbReference>
<dbReference type="GO" id="GO:0004725">
    <property type="term" value="F:protein tyrosine phosphatase activity"/>
    <property type="evidence" value="ECO:0007669"/>
    <property type="project" value="UniProtKB-EC"/>
</dbReference>
<dbReference type="GO" id="GO:0030145">
    <property type="term" value="F:manganese ion binding"/>
    <property type="evidence" value="ECO:0007669"/>
    <property type="project" value="InterPro"/>
</dbReference>
<protein>
    <recommendedName>
        <fullName evidence="2">protein-tyrosine-phosphatase</fullName>
        <ecNumber evidence="2">3.1.3.48</ecNumber>
    </recommendedName>
</protein>
<keyword evidence="4" id="KW-0904">Protein phosphatase</keyword>
<organism evidence="6 7">
    <name type="scientific">Candidatus Enterocloster excrementigallinarum</name>
    <dbReference type="NCBI Taxonomy" id="2838558"/>
    <lineage>
        <taxon>Bacteria</taxon>
        <taxon>Bacillati</taxon>
        <taxon>Bacillota</taxon>
        <taxon>Clostridia</taxon>
        <taxon>Lachnospirales</taxon>
        <taxon>Lachnospiraceae</taxon>
        <taxon>Enterocloster</taxon>
    </lineage>
</organism>
<evidence type="ECO:0000313" key="6">
    <source>
        <dbReference type="EMBL" id="HJC66794.1"/>
    </source>
</evidence>
<dbReference type="AlphaFoldDB" id="A0A9D2PTE9"/>
<comment type="catalytic activity">
    <reaction evidence="5">
        <text>O-phospho-L-tyrosyl-[protein] + H2O = L-tyrosyl-[protein] + phosphate</text>
        <dbReference type="Rhea" id="RHEA:10684"/>
        <dbReference type="Rhea" id="RHEA-COMP:10136"/>
        <dbReference type="Rhea" id="RHEA-COMP:20101"/>
        <dbReference type="ChEBI" id="CHEBI:15377"/>
        <dbReference type="ChEBI" id="CHEBI:43474"/>
        <dbReference type="ChEBI" id="CHEBI:46858"/>
        <dbReference type="ChEBI" id="CHEBI:61978"/>
        <dbReference type="EC" id="3.1.3.48"/>
    </reaction>
</comment>
<accession>A0A9D2PTE9</accession>
<evidence type="ECO:0000256" key="3">
    <source>
        <dbReference type="ARBA" id="ARBA00022801"/>
    </source>
</evidence>
<dbReference type="EMBL" id="DWWB01000049">
    <property type="protein sequence ID" value="HJC66794.1"/>
    <property type="molecule type" value="Genomic_DNA"/>
</dbReference>
<evidence type="ECO:0000256" key="1">
    <source>
        <dbReference type="ARBA" id="ARBA00005750"/>
    </source>
</evidence>
<reference evidence="6" key="1">
    <citation type="journal article" date="2021" name="PeerJ">
        <title>Extensive microbial diversity within the chicken gut microbiome revealed by metagenomics and culture.</title>
        <authorList>
            <person name="Gilroy R."/>
            <person name="Ravi A."/>
            <person name="Getino M."/>
            <person name="Pursley I."/>
            <person name="Horton D.L."/>
            <person name="Alikhan N.F."/>
            <person name="Baker D."/>
            <person name="Gharbi K."/>
            <person name="Hall N."/>
            <person name="Watson M."/>
            <person name="Adriaenssens E.M."/>
            <person name="Foster-Nyarko E."/>
            <person name="Jarju S."/>
            <person name="Secka A."/>
            <person name="Antonio M."/>
            <person name="Oren A."/>
            <person name="Chaudhuri R.R."/>
            <person name="La Ragione R."/>
            <person name="Hildebrand F."/>
            <person name="Pallen M.J."/>
        </authorList>
    </citation>
    <scope>NUCLEOTIDE SEQUENCE</scope>
    <source>
        <strain evidence="6">CHK198-12963</strain>
    </source>
</reference>
<dbReference type="PANTHER" id="PTHR39181:SF1">
    <property type="entry name" value="TYROSINE-PROTEIN PHOSPHATASE YWQE"/>
    <property type="match status" value="1"/>
</dbReference>
<evidence type="ECO:0000313" key="7">
    <source>
        <dbReference type="Proteomes" id="UP000823863"/>
    </source>
</evidence>